<dbReference type="Gene3D" id="3.30.190.20">
    <property type="match status" value="1"/>
</dbReference>
<dbReference type="PIRSF" id="PIRSF002155">
    <property type="entry name" value="Ribosomal_L1"/>
    <property type="match status" value="1"/>
</dbReference>
<dbReference type="RefSeq" id="WP_004031409.1">
    <property type="nucleotide sequence ID" value="NZ_AMPO01000009.1"/>
</dbReference>
<evidence type="ECO:0000256" key="1">
    <source>
        <dbReference type="ARBA" id="ARBA00010531"/>
    </source>
</evidence>
<keyword evidence="13" id="KW-1185">Reference proteome</keyword>
<dbReference type="GO" id="GO:0000049">
    <property type="term" value="F:tRNA binding"/>
    <property type="evidence" value="ECO:0007669"/>
    <property type="project" value="UniProtKB-KW"/>
</dbReference>
<keyword evidence="9 11" id="KW-0687">Ribonucleoprotein</keyword>
<comment type="function">
    <text evidence="11">Protein L1 is also a translational repressor protein, it controls the translation of its operon by binding to its mRNA.</text>
</comment>
<gene>
    <name evidence="12" type="primary">rpl1P</name>
    <name evidence="11" type="synonym">rpl1</name>
    <name evidence="12" type="ORF">A994_09898</name>
</gene>
<evidence type="ECO:0000256" key="2">
    <source>
        <dbReference type="ARBA" id="ARBA00011838"/>
    </source>
</evidence>
<reference evidence="12 13" key="1">
    <citation type="journal article" date="2012" name="J. Bacteriol.">
        <title>Draft genome sequence of Methanobacterium formicicum DSM 3637, an archaebacterium isolated from the methane producer amoeba Pelomyxa palustris.</title>
        <authorList>
            <person name="Gutierrez G."/>
        </authorList>
    </citation>
    <scope>NUCLEOTIDE SEQUENCE [LARGE SCALE GENOMIC DNA]</scope>
    <source>
        <strain evidence="13">DSM 3637 / PP1</strain>
    </source>
</reference>
<keyword evidence="4 11" id="KW-0820">tRNA-binding</keyword>
<evidence type="ECO:0000256" key="4">
    <source>
        <dbReference type="ARBA" id="ARBA00022555"/>
    </source>
</evidence>
<evidence type="ECO:0000256" key="5">
    <source>
        <dbReference type="ARBA" id="ARBA00022730"/>
    </source>
</evidence>
<evidence type="ECO:0000256" key="9">
    <source>
        <dbReference type="ARBA" id="ARBA00023274"/>
    </source>
</evidence>
<dbReference type="InterPro" id="IPR028364">
    <property type="entry name" value="Ribosomal_uL1/biogenesis"/>
</dbReference>
<evidence type="ECO:0000256" key="8">
    <source>
        <dbReference type="ARBA" id="ARBA00022980"/>
    </source>
</evidence>
<dbReference type="HAMAP" id="MF_01318_A">
    <property type="entry name" value="Ribosomal_uL1_A"/>
    <property type="match status" value="1"/>
</dbReference>
<keyword evidence="3 11" id="KW-0678">Repressor</keyword>
<name>K2RR02_METFP</name>
<dbReference type="GO" id="GO:0006417">
    <property type="term" value="P:regulation of translation"/>
    <property type="evidence" value="ECO:0007669"/>
    <property type="project" value="UniProtKB-KW"/>
</dbReference>
<evidence type="ECO:0000256" key="7">
    <source>
        <dbReference type="ARBA" id="ARBA00022884"/>
    </source>
</evidence>
<dbReference type="InterPro" id="IPR002143">
    <property type="entry name" value="Ribosomal_uL1"/>
</dbReference>
<comment type="caution">
    <text evidence="12">The sequence shown here is derived from an EMBL/GenBank/DDBJ whole genome shotgun (WGS) entry which is preliminary data.</text>
</comment>
<protein>
    <recommendedName>
        <fullName evidence="11">Large ribosomal subunit protein uL1</fullName>
    </recommendedName>
</protein>
<dbReference type="GO" id="GO:0006412">
    <property type="term" value="P:translation"/>
    <property type="evidence" value="ECO:0007669"/>
    <property type="project" value="UniProtKB-UniRule"/>
</dbReference>
<dbReference type="GO" id="GO:0019843">
    <property type="term" value="F:rRNA binding"/>
    <property type="evidence" value="ECO:0007669"/>
    <property type="project" value="UniProtKB-UniRule"/>
</dbReference>
<comment type="function">
    <text evidence="11">Binds directly to 23S rRNA. Probably involved in E site tRNA release.</text>
</comment>
<dbReference type="NCBIfam" id="NF003244">
    <property type="entry name" value="PRK04203.1"/>
    <property type="match status" value="1"/>
</dbReference>
<evidence type="ECO:0000256" key="11">
    <source>
        <dbReference type="HAMAP-Rule" id="MF_01318"/>
    </source>
</evidence>
<evidence type="ECO:0000256" key="6">
    <source>
        <dbReference type="ARBA" id="ARBA00022845"/>
    </source>
</evidence>
<dbReference type="OrthoDB" id="10382at2157"/>
<organism evidence="12 13">
    <name type="scientific">Methanobacterium formicicum (strain DSM 3637 / PP1)</name>
    <dbReference type="NCBI Taxonomy" id="1204725"/>
    <lineage>
        <taxon>Archaea</taxon>
        <taxon>Methanobacteriati</taxon>
        <taxon>Methanobacteriota</taxon>
        <taxon>Methanomada group</taxon>
        <taxon>Methanobacteria</taxon>
        <taxon>Methanobacteriales</taxon>
        <taxon>Methanobacteriaceae</taxon>
        <taxon>Methanobacterium</taxon>
    </lineage>
</organism>
<evidence type="ECO:0000256" key="10">
    <source>
        <dbReference type="ARBA" id="ARBA00045545"/>
    </source>
</evidence>
<dbReference type="InterPro" id="IPR016095">
    <property type="entry name" value="Ribosomal_uL1_3-a/b-sand"/>
</dbReference>
<comment type="function">
    <text evidence="10">Probably involved in E site tRNA release. Binds directly to 23S rRNA.</text>
</comment>
<dbReference type="EMBL" id="AMPO01000009">
    <property type="protein sequence ID" value="EKF85185.1"/>
    <property type="molecule type" value="Genomic_DNA"/>
</dbReference>
<comment type="subunit">
    <text evidence="2 11">Part of the 50S ribosomal subunit.</text>
</comment>
<keyword evidence="6 11" id="KW-0810">Translation regulation</keyword>
<dbReference type="Gene3D" id="3.40.50.790">
    <property type="match status" value="1"/>
</dbReference>
<dbReference type="GO" id="GO:0015934">
    <property type="term" value="C:large ribosomal subunit"/>
    <property type="evidence" value="ECO:0007669"/>
    <property type="project" value="InterPro"/>
</dbReference>
<dbReference type="InterPro" id="IPR023674">
    <property type="entry name" value="Ribosomal_uL1-like"/>
</dbReference>
<dbReference type="AlphaFoldDB" id="K2RR02"/>
<keyword evidence="8 11" id="KW-0689">Ribosomal protein</keyword>
<dbReference type="Proteomes" id="UP000007360">
    <property type="component" value="Unassembled WGS sequence"/>
</dbReference>
<sequence length="212" mass="23598">MKQEILEAVKKAKEESKPRNFTQSVDVVITIKDLDVKKPENRIDEEVLLPNGRGKDVKIAFIADGELALLAKNAGADLVINKGELEEMGKDRKEAKKIANRHDFFVAQADMMPLVGRFLGPVLGPRKKMPKPVPATIKPEPIMERLKSTVKVRIKDQPVIQALVGTQDMDDELIAANIEAIMVVLDQKLEKGRNQIKSLYVKTTMGPVARVI</sequence>
<evidence type="ECO:0000313" key="13">
    <source>
        <dbReference type="Proteomes" id="UP000007360"/>
    </source>
</evidence>
<evidence type="ECO:0000313" key="12">
    <source>
        <dbReference type="EMBL" id="EKF85185.1"/>
    </source>
</evidence>
<evidence type="ECO:0000256" key="3">
    <source>
        <dbReference type="ARBA" id="ARBA00022491"/>
    </source>
</evidence>
<keyword evidence="5 11" id="KW-0699">rRNA-binding</keyword>
<comment type="similarity">
    <text evidence="1 11">Belongs to the universal ribosomal protein uL1 family.</text>
</comment>
<keyword evidence="7 11" id="KW-0694">RNA-binding</keyword>
<proteinExistence type="inferred from homology"/>
<dbReference type="PANTHER" id="PTHR36427">
    <property type="entry name" value="54S RIBOSOMAL PROTEIN L1, MITOCHONDRIAL"/>
    <property type="match status" value="1"/>
</dbReference>
<dbReference type="FunFam" id="3.40.50.790:FF:000005">
    <property type="entry name" value="50S ribosomal protein L1"/>
    <property type="match status" value="1"/>
</dbReference>
<accession>K2RR02</accession>
<dbReference type="Pfam" id="PF00687">
    <property type="entry name" value="Ribosomal_L1"/>
    <property type="match status" value="1"/>
</dbReference>
<dbReference type="InterPro" id="IPR023669">
    <property type="entry name" value="Ribosomal_uL1_arc"/>
</dbReference>
<dbReference type="PANTHER" id="PTHR36427:SF3">
    <property type="entry name" value="LARGE RIBOSOMAL SUBUNIT PROTEIN UL1M"/>
    <property type="match status" value="1"/>
</dbReference>
<dbReference type="PATRIC" id="fig|1204725.3.peg.1991"/>
<dbReference type="SUPFAM" id="SSF56808">
    <property type="entry name" value="Ribosomal protein L1"/>
    <property type="match status" value="1"/>
</dbReference>
<dbReference type="CDD" id="cd00403">
    <property type="entry name" value="Ribosomal_L1"/>
    <property type="match status" value="1"/>
</dbReference>
<dbReference type="GO" id="GO:0003735">
    <property type="term" value="F:structural constituent of ribosome"/>
    <property type="evidence" value="ECO:0007669"/>
    <property type="project" value="InterPro"/>
</dbReference>